<gene>
    <name evidence="2" type="ORF">UFOVP117_199</name>
</gene>
<dbReference type="EMBL" id="LR796235">
    <property type="protein sequence ID" value="CAB4129988.1"/>
    <property type="molecule type" value="Genomic_DNA"/>
</dbReference>
<feature type="transmembrane region" description="Helical" evidence="1">
    <location>
        <begin position="6"/>
        <end position="28"/>
    </location>
</feature>
<keyword evidence="1" id="KW-0472">Membrane</keyword>
<sequence>MKNILTSVWTLGAVFIGIVISLIVIASYDKHNGYHYTEAHYVIKVETHRPQNVHEEMNLYYDITLENGVTMKSLKRASVGDTIYFDMYKVGK</sequence>
<organism evidence="2">
    <name type="scientific">uncultured Caudovirales phage</name>
    <dbReference type="NCBI Taxonomy" id="2100421"/>
    <lineage>
        <taxon>Viruses</taxon>
        <taxon>Duplodnaviria</taxon>
        <taxon>Heunggongvirae</taxon>
        <taxon>Uroviricota</taxon>
        <taxon>Caudoviricetes</taxon>
        <taxon>Peduoviridae</taxon>
        <taxon>Maltschvirus</taxon>
        <taxon>Maltschvirus maltsch</taxon>
    </lineage>
</organism>
<keyword evidence="1" id="KW-1133">Transmembrane helix</keyword>
<accession>A0A6J5L5G1</accession>
<protein>
    <submittedName>
        <fullName evidence="2">Uncharacterized protein</fullName>
    </submittedName>
</protein>
<reference evidence="2" key="1">
    <citation type="submission" date="2020-04" db="EMBL/GenBank/DDBJ databases">
        <authorList>
            <person name="Chiriac C."/>
            <person name="Salcher M."/>
            <person name="Ghai R."/>
            <person name="Kavagutti S V."/>
        </authorList>
    </citation>
    <scope>NUCLEOTIDE SEQUENCE</scope>
</reference>
<name>A0A6J5L5G1_9CAUD</name>
<evidence type="ECO:0000256" key="1">
    <source>
        <dbReference type="SAM" id="Phobius"/>
    </source>
</evidence>
<keyword evidence="1" id="KW-0812">Transmembrane</keyword>
<proteinExistence type="predicted"/>
<evidence type="ECO:0000313" key="2">
    <source>
        <dbReference type="EMBL" id="CAB4129988.1"/>
    </source>
</evidence>